<proteinExistence type="predicted"/>
<dbReference type="Proteomes" id="UP000011115">
    <property type="component" value="Unassembled WGS sequence"/>
</dbReference>
<sequence>MAEAEREIEKYVMLATLKTQVDGLAKSVMKIESQCKKKDNYAPLGERKSYRDKKVERIQEMLSTILLKLSEQDGALDKLKEDTECIKRIIWSHSKAVQQLEKLMEGVEWRAVDPVGESLKTSMINDISQFPSRHPLSPELVKLGELRKVSTIHPPDQRSRWSPSFEHPQLLRSSVKFGEVKICLAKRRIS</sequence>
<organism evidence="1 2">
    <name type="scientific">Solanum tuberosum</name>
    <name type="common">Potato</name>
    <dbReference type="NCBI Taxonomy" id="4113"/>
    <lineage>
        <taxon>Eukaryota</taxon>
        <taxon>Viridiplantae</taxon>
        <taxon>Streptophyta</taxon>
        <taxon>Embryophyta</taxon>
        <taxon>Tracheophyta</taxon>
        <taxon>Spermatophyta</taxon>
        <taxon>Magnoliopsida</taxon>
        <taxon>eudicotyledons</taxon>
        <taxon>Gunneridae</taxon>
        <taxon>Pentapetalae</taxon>
        <taxon>asterids</taxon>
        <taxon>lamiids</taxon>
        <taxon>Solanales</taxon>
        <taxon>Solanaceae</taxon>
        <taxon>Solanoideae</taxon>
        <taxon>Solaneae</taxon>
        <taxon>Solanum</taxon>
    </lineage>
</organism>
<dbReference type="AlphaFoldDB" id="M1E177"/>
<reference evidence="1" key="2">
    <citation type="submission" date="2015-06" db="UniProtKB">
        <authorList>
            <consortium name="EnsemblPlants"/>
        </authorList>
    </citation>
    <scope>IDENTIFICATION</scope>
    <source>
        <strain evidence="1">DM1-3 516 R44</strain>
    </source>
</reference>
<evidence type="ECO:0000313" key="2">
    <source>
        <dbReference type="Proteomes" id="UP000011115"/>
    </source>
</evidence>
<dbReference type="InParanoid" id="M1E177"/>
<dbReference type="PaxDb" id="4113-PGSC0003DMT400097698"/>
<keyword evidence="2" id="KW-1185">Reference proteome</keyword>
<evidence type="ECO:0000313" key="1">
    <source>
        <dbReference type="EnsemblPlants" id="PGSC0003DMT400097698"/>
    </source>
</evidence>
<dbReference type="Gramene" id="PGSC0003DMT400097698">
    <property type="protein sequence ID" value="PGSC0003DMT400097698"/>
    <property type="gene ID" value="PGSC0003DMG400047269"/>
</dbReference>
<dbReference type="HOGENOM" id="CLU_1430319_0_0_1"/>
<accession>M1E177</accession>
<name>M1E177_SOLTU</name>
<protein>
    <submittedName>
        <fullName evidence="1">Uncharacterized protein</fullName>
    </submittedName>
</protein>
<dbReference type="EnsemblPlants" id="PGSC0003DMT400097698">
    <property type="protein sequence ID" value="PGSC0003DMT400097698"/>
    <property type="gene ID" value="PGSC0003DMG400047269"/>
</dbReference>
<reference evidence="2" key="1">
    <citation type="journal article" date="2011" name="Nature">
        <title>Genome sequence and analysis of the tuber crop potato.</title>
        <authorList>
            <consortium name="The Potato Genome Sequencing Consortium"/>
        </authorList>
    </citation>
    <scope>NUCLEOTIDE SEQUENCE [LARGE SCALE GENOMIC DNA]</scope>
    <source>
        <strain evidence="2">cv. DM1-3 516 R44</strain>
    </source>
</reference>